<dbReference type="PANTHER" id="PTHR42738">
    <property type="entry name" value="HYDROXYMETHYLGLUTARYL-COA LYASE"/>
    <property type="match status" value="1"/>
</dbReference>
<feature type="domain" description="Pyruvate carboxyltransferase" evidence="4">
    <location>
        <begin position="5"/>
        <end position="280"/>
    </location>
</feature>
<evidence type="ECO:0000256" key="3">
    <source>
        <dbReference type="ARBA" id="ARBA00023239"/>
    </source>
</evidence>
<dbReference type="AlphaFoldDB" id="A0A229RKW6"/>
<accession>A0A229RKW6</accession>
<dbReference type="SUPFAM" id="SSF51569">
    <property type="entry name" value="Aldolase"/>
    <property type="match status" value="1"/>
</dbReference>
<sequence>MTDGVTICECFARDGLQHEPAFVPTATKVALLEGFARAGFTRVEATSYSHPGRVPAFADASDVLASLGHRPGVAFKATCPNPRAVSRALADLDRGAGAQELSLLVSASESHTERNLRTTRAAQWERIAEMIRLADKRFRLIGVVSVAFGCPFEGAVDPGRVAEDVARFADLGADAVTLGDTTGVATPKTVASLFERLGKAHPGLPLIAHFHNSRGAGIANAVAALDAGCRHFDSAMGGVGGHPASIGYGAGLTGNVCTEDLVDLFHAMGVRTGLDPDALAESSAACEKALGRPLHSMVARAGFARTQGESRR</sequence>
<dbReference type="RefSeq" id="WP_093938416.1">
    <property type="nucleotide sequence ID" value="NZ_NMQT01000143.1"/>
</dbReference>
<dbReference type="Pfam" id="PF00682">
    <property type="entry name" value="HMGL-like"/>
    <property type="match status" value="1"/>
</dbReference>
<reference evidence="5 6" key="1">
    <citation type="submission" date="2017-07" db="EMBL/GenBank/DDBJ databases">
        <title>Amycolatopsis thailandensis Genome sequencing and assembly.</title>
        <authorList>
            <person name="Kaur N."/>
            <person name="Mayilraj S."/>
        </authorList>
    </citation>
    <scope>NUCLEOTIDE SEQUENCE [LARGE SCALE GENOMIC DNA]</scope>
    <source>
        <strain evidence="5 6">JCM 16380</strain>
    </source>
</reference>
<evidence type="ECO:0000313" key="6">
    <source>
        <dbReference type="Proteomes" id="UP000215223"/>
    </source>
</evidence>
<dbReference type="GO" id="GO:0004419">
    <property type="term" value="F:hydroxymethylglutaryl-CoA lyase activity"/>
    <property type="evidence" value="ECO:0007669"/>
    <property type="project" value="TreeGrafter"/>
</dbReference>
<proteinExistence type="inferred from homology"/>
<evidence type="ECO:0000256" key="2">
    <source>
        <dbReference type="ARBA" id="ARBA00022723"/>
    </source>
</evidence>
<name>A0A229RKW6_9PSEU</name>
<evidence type="ECO:0000313" key="5">
    <source>
        <dbReference type="EMBL" id="OXM47064.1"/>
    </source>
</evidence>
<keyword evidence="2" id="KW-0479">Metal-binding</keyword>
<keyword evidence="3 5" id="KW-0456">Lyase</keyword>
<comment type="similarity">
    <text evidence="1">Belongs to the HMG-CoA lyase family.</text>
</comment>
<dbReference type="GO" id="GO:0046951">
    <property type="term" value="P:ketone body biosynthetic process"/>
    <property type="evidence" value="ECO:0007669"/>
    <property type="project" value="TreeGrafter"/>
</dbReference>
<dbReference type="NCBIfam" id="NF004283">
    <property type="entry name" value="PRK05692.1"/>
    <property type="match status" value="1"/>
</dbReference>
<dbReference type="PROSITE" id="PS50991">
    <property type="entry name" value="PYR_CT"/>
    <property type="match status" value="1"/>
</dbReference>
<keyword evidence="6" id="KW-1185">Reference proteome</keyword>
<evidence type="ECO:0000259" key="4">
    <source>
        <dbReference type="PROSITE" id="PS50991"/>
    </source>
</evidence>
<dbReference type="OrthoDB" id="9784013at2"/>
<dbReference type="GO" id="GO:0046872">
    <property type="term" value="F:metal ion binding"/>
    <property type="evidence" value="ECO:0007669"/>
    <property type="project" value="UniProtKB-KW"/>
</dbReference>
<dbReference type="InterPro" id="IPR000891">
    <property type="entry name" value="PYR_CT"/>
</dbReference>
<dbReference type="CDD" id="cd07938">
    <property type="entry name" value="DRE_TIM_HMGL"/>
    <property type="match status" value="1"/>
</dbReference>
<dbReference type="PANTHER" id="PTHR42738:SF7">
    <property type="entry name" value="HYDROXYMETHYLGLUTARYL-COA LYASE"/>
    <property type="match status" value="1"/>
</dbReference>
<evidence type="ECO:0000256" key="1">
    <source>
        <dbReference type="ARBA" id="ARBA00009405"/>
    </source>
</evidence>
<dbReference type="Proteomes" id="UP000215223">
    <property type="component" value="Unassembled WGS sequence"/>
</dbReference>
<dbReference type="EMBL" id="NMQT01000143">
    <property type="protein sequence ID" value="OXM47064.1"/>
    <property type="molecule type" value="Genomic_DNA"/>
</dbReference>
<gene>
    <name evidence="5" type="ORF">CFP71_36015</name>
</gene>
<dbReference type="InterPro" id="IPR013785">
    <property type="entry name" value="Aldolase_TIM"/>
</dbReference>
<dbReference type="Gene3D" id="3.20.20.70">
    <property type="entry name" value="Aldolase class I"/>
    <property type="match status" value="1"/>
</dbReference>
<protein>
    <submittedName>
        <fullName evidence="5">Hydroxymethylglutaryl-CoA lyase</fullName>
    </submittedName>
</protein>
<organism evidence="5 6">
    <name type="scientific">Amycolatopsis thailandensis</name>
    <dbReference type="NCBI Taxonomy" id="589330"/>
    <lineage>
        <taxon>Bacteria</taxon>
        <taxon>Bacillati</taxon>
        <taxon>Actinomycetota</taxon>
        <taxon>Actinomycetes</taxon>
        <taxon>Pseudonocardiales</taxon>
        <taxon>Pseudonocardiaceae</taxon>
        <taxon>Amycolatopsis</taxon>
    </lineage>
</organism>
<dbReference type="GO" id="GO:0006552">
    <property type="term" value="P:L-leucine catabolic process"/>
    <property type="evidence" value="ECO:0007669"/>
    <property type="project" value="TreeGrafter"/>
</dbReference>
<comment type="caution">
    <text evidence="5">The sequence shown here is derived from an EMBL/GenBank/DDBJ whole genome shotgun (WGS) entry which is preliminary data.</text>
</comment>
<dbReference type="InterPro" id="IPR043594">
    <property type="entry name" value="HMGL"/>
</dbReference>